<sequence length="79" mass="9412">SESVLTKLQEVKDVHEKLKTKEAELQKIEKELASLKITAEKYRQLKQQWEMKSEESELLQTKLQQSAYHKQQEELDILK</sequence>
<dbReference type="Ensembl" id="ENSSPUT00000012576.1">
    <property type="protein sequence ID" value="ENSSPUP00000011789.1"/>
    <property type="gene ID" value="ENSSPUG00000009052.1"/>
</dbReference>
<reference evidence="2" key="1">
    <citation type="submission" date="2025-08" db="UniProtKB">
        <authorList>
            <consortium name="Ensembl"/>
        </authorList>
    </citation>
    <scope>IDENTIFICATION</scope>
</reference>
<keyword evidence="1" id="KW-0175">Coiled coil</keyword>
<accession>A0A8D0GWD6</accession>
<dbReference type="Proteomes" id="UP000694392">
    <property type="component" value="Unplaced"/>
</dbReference>
<evidence type="ECO:0000256" key="1">
    <source>
        <dbReference type="SAM" id="Coils"/>
    </source>
</evidence>
<dbReference type="AlphaFoldDB" id="A0A8D0GWD6"/>
<protein>
    <submittedName>
        <fullName evidence="2">Uncharacterized protein</fullName>
    </submittedName>
</protein>
<feature type="coiled-coil region" evidence="1">
    <location>
        <begin position="8"/>
        <end position="52"/>
    </location>
</feature>
<name>A0A8D0GWD6_SPHPU</name>
<organism evidence="2 3">
    <name type="scientific">Sphenodon punctatus</name>
    <name type="common">Tuatara</name>
    <name type="synonym">Hatteria punctata</name>
    <dbReference type="NCBI Taxonomy" id="8508"/>
    <lineage>
        <taxon>Eukaryota</taxon>
        <taxon>Metazoa</taxon>
        <taxon>Chordata</taxon>
        <taxon>Craniata</taxon>
        <taxon>Vertebrata</taxon>
        <taxon>Euteleostomi</taxon>
        <taxon>Lepidosauria</taxon>
        <taxon>Sphenodontia</taxon>
        <taxon>Sphenodontidae</taxon>
        <taxon>Sphenodon</taxon>
    </lineage>
</organism>
<evidence type="ECO:0000313" key="2">
    <source>
        <dbReference type="Ensembl" id="ENSSPUP00000011789.1"/>
    </source>
</evidence>
<reference evidence="2" key="2">
    <citation type="submission" date="2025-09" db="UniProtKB">
        <authorList>
            <consortium name="Ensembl"/>
        </authorList>
    </citation>
    <scope>IDENTIFICATION</scope>
</reference>
<proteinExistence type="predicted"/>
<evidence type="ECO:0000313" key="3">
    <source>
        <dbReference type="Proteomes" id="UP000694392"/>
    </source>
</evidence>
<keyword evidence="3" id="KW-1185">Reference proteome</keyword>